<accession>A0A7I8DL44</accession>
<reference evidence="1 2" key="1">
    <citation type="submission" date="2020-08" db="EMBL/GenBank/DDBJ databases">
        <title>Draft genome sequencing of an Anaerocolumna strain isolated from anoxic soil subjected to BSD treatment.</title>
        <authorList>
            <person name="Uek A."/>
            <person name="Tonouchi A."/>
        </authorList>
    </citation>
    <scope>NUCLEOTIDE SEQUENCE [LARGE SCALE GENOMIC DNA]</scope>
    <source>
        <strain evidence="1 2">CTTW</strain>
    </source>
</reference>
<gene>
    <name evidence="1" type="ORF">bsdcttw_21210</name>
</gene>
<protein>
    <recommendedName>
        <fullName evidence="3">DUF1911 domain-containing protein</fullName>
    </recommendedName>
</protein>
<dbReference type="Proteomes" id="UP000515703">
    <property type="component" value="Chromosome"/>
</dbReference>
<dbReference type="RefSeq" id="WP_185259358.1">
    <property type="nucleotide sequence ID" value="NZ_AP023368.1"/>
</dbReference>
<sequence length="257" mass="29875">MERLEQVTRLKEGIKALENHWHCLTEERLPGAKLDFLTLYPKHMEYLTDVYRWEEKFWSYDYQLFLALEQVKNHAILLATLACGAGAEQADCREWYLLISEICSFQRKEEKLPFHISEYMIYLALSGEYSQEKFGQWSSAPNSQAAQDLVLYALMTGKPLKIDRSRALYDDGIWLRFYDALAAGDSHGVKAACIDFARYFWQQCEATGTPVYAPEDYPCFEPDYNAALAIALYRDGMDISFESEQYERFYIGALCRT</sequence>
<proteinExistence type="predicted"/>
<evidence type="ECO:0000313" key="1">
    <source>
        <dbReference type="EMBL" id="BCJ99080.1"/>
    </source>
</evidence>
<keyword evidence="2" id="KW-1185">Reference proteome</keyword>
<reference evidence="1 2" key="2">
    <citation type="submission" date="2020-08" db="EMBL/GenBank/DDBJ databases">
        <authorList>
            <person name="Ueki A."/>
            <person name="Tonouchi A."/>
        </authorList>
    </citation>
    <scope>NUCLEOTIDE SEQUENCE [LARGE SCALE GENOMIC DNA]</scope>
    <source>
        <strain evidence="1 2">CTTW</strain>
    </source>
</reference>
<dbReference type="EMBL" id="AP023368">
    <property type="protein sequence ID" value="BCJ99080.1"/>
    <property type="molecule type" value="Genomic_DNA"/>
</dbReference>
<name>A0A7I8DL44_9FIRM</name>
<dbReference type="AlphaFoldDB" id="A0A7I8DL44"/>
<organism evidence="1 2">
    <name type="scientific">Anaerocolumna chitinilytica</name>
    <dbReference type="NCBI Taxonomy" id="1727145"/>
    <lineage>
        <taxon>Bacteria</taxon>
        <taxon>Bacillati</taxon>
        <taxon>Bacillota</taxon>
        <taxon>Clostridia</taxon>
        <taxon>Lachnospirales</taxon>
        <taxon>Lachnospiraceae</taxon>
        <taxon>Anaerocolumna</taxon>
    </lineage>
</organism>
<evidence type="ECO:0000313" key="2">
    <source>
        <dbReference type="Proteomes" id="UP000515703"/>
    </source>
</evidence>
<evidence type="ECO:0008006" key="3">
    <source>
        <dbReference type="Google" id="ProtNLM"/>
    </source>
</evidence>
<dbReference type="KEGG" id="acht:bsdcttw_21210"/>